<name>A0ABQ1XCK4_9MICC</name>
<dbReference type="SUPFAM" id="SSF50118">
    <property type="entry name" value="Cell growth inhibitor/plasmid maintenance toxic component"/>
    <property type="match status" value="1"/>
</dbReference>
<evidence type="ECO:0000256" key="1">
    <source>
        <dbReference type="SAM" id="MobiDB-lite"/>
    </source>
</evidence>
<dbReference type="EMBL" id="BMKU01000001">
    <property type="protein sequence ID" value="GGG85563.1"/>
    <property type="molecule type" value="Genomic_DNA"/>
</dbReference>
<accession>A0ABQ1XCK4</accession>
<dbReference type="RefSeq" id="WP_188808863.1">
    <property type="nucleotide sequence ID" value="NZ_BAAAWV010000001.1"/>
</dbReference>
<keyword evidence="3" id="KW-1185">Reference proteome</keyword>
<reference evidence="3" key="1">
    <citation type="journal article" date="2019" name="Int. J. Syst. Evol. Microbiol.">
        <title>The Global Catalogue of Microorganisms (GCM) 10K type strain sequencing project: providing services to taxonomists for standard genome sequencing and annotation.</title>
        <authorList>
            <consortium name="The Broad Institute Genomics Platform"/>
            <consortium name="The Broad Institute Genome Sequencing Center for Infectious Disease"/>
            <person name="Wu L."/>
            <person name="Ma J."/>
        </authorList>
    </citation>
    <scope>NUCLEOTIDE SEQUENCE [LARGE SCALE GENOMIC DNA]</scope>
    <source>
        <strain evidence="3">CGMCC 1.1927</strain>
    </source>
</reference>
<evidence type="ECO:0000313" key="2">
    <source>
        <dbReference type="EMBL" id="GGG85563.1"/>
    </source>
</evidence>
<dbReference type="InterPro" id="IPR003477">
    <property type="entry name" value="PemK-like"/>
</dbReference>
<dbReference type="Pfam" id="PF02452">
    <property type="entry name" value="PemK_toxin"/>
    <property type="match status" value="1"/>
</dbReference>
<feature type="region of interest" description="Disordered" evidence="1">
    <location>
        <begin position="23"/>
        <end position="52"/>
    </location>
</feature>
<organism evidence="2 3">
    <name type="scientific">Pseudarthrobacter polychromogenes</name>
    <dbReference type="NCBI Taxonomy" id="1676"/>
    <lineage>
        <taxon>Bacteria</taxon>
        <taxon>Bacillati</taxon>
        <taxon>Actinomycetota</taxon>
        <taxon>Actinomycetes</taxon>
        <taxon>Micrococcales</taxon>
        <taxon>Micrococcaceae</taxon>
        <taxon>Pseudarthrobacter</taxon>
    </lineage>
</organism>
<gene>
    <name evidence="2" type="ORF">GCM10011577_04310</name>
</gene>
<evidence type="ECO:0008006" key="4">
    <source>
        <dbReference type="Google" id="ProtNLM"/>
    </source>
</evidence>
<dbReference type="Proteomes" id="UP000596938">
    <property type="component" value="Unassembled WGS sequence"/>
</dbReference>
<comment type="caution">
    <text evidence="2">The sequence shown here is derived from an EMBL/GenBank/DDBJ whole genome shotgun (WGS) entry which is preliminary data.</text>
</comment>
<protein>
    <recommendedName>
        <fullName evidence="4">PemK-like, MazF-like toxin of type II toxin-antitoxin system</fullName>
    </recommendedName>
</protein>
<sequence>MVFNLRSLQDAVRTGLRTLKRVRRVAGATDRPSPGRTGPASGNGQVQGGLNAGAAYPGDFHGKFTVRYAAKPDGEPDPGEVVWAWVPYEEDHSRGKDRPVLLVGRSGGYLLGLMLTSRDRVPDSAASADYVDIGVGGWDRQGRPSEARLDRVIQLCPDGIRREGAVLDRNRFDHVASSLRRRHGWA</sequence>
<evidence type="ECO:0000313" key="3">
    <source>
        <dbReference type="Proteomes" id="UP000596938"/>
    </source>
</evidence>
<proteinExistence type="predicted"/>